<keyword evidence="2" id="KW-1185">Reference proteome</keyword>
<organism evidence="1 2">
    <name type="scientific">Pontiella sulfatireligans</name>
    <dbReference type="NCBI Taxonomy" id="2750658"/>
    <lineage>
        <taxon>Bacteria</taxon>
        <taxon>Pseudomonadati</taxon>
        <taxon>Kiritimatiellota</taxon>
        <taxon>Kiritimatiellia</taxon>
        <taxon>Kiritimatiellales</taxon>
        <taxon>Pontiellaceae</taxon>
        <taxon>Pontiella</taxon>
    </lineage>
</organism>
<dbReference type="EMBL" id="CAAHFH010000001">
    <property type="protein sequence ID" value="VGO18190.1"/>
    <property type="molecule type" value="Genomic_DNA"/>
</dbReference>
<dbReference type="Gene3D" id="2.60.120.200">
    <property type="match status" value="1"/>
</dbReference>
<proteinExistence type="predicted"/>
<name>A0A6C2UDF8_9BACT</name>
<reference evidence="1 2" key="1">
    <citation type="submission" date="2019-04" db="EMBL/GenBank/DDBJ databases">
        <authorList>
            <person name="Van Vliet M D."/>
        </authorList>
    </citation>
    <scope>NUCLEOTIDE SEQUENCE [LARGE SCALE GENOMIC DNA]</scope>
    <source>
        <strain evidence="1 2">F21</strain>
    </source>
</reference>
<dbReference type="AlphaFoldDB" id="A0A6C2UDF8"/>
<evidence type="ECO:0000313" key="2">
    <source>
        <dbReference type="Proteomes" id="UP000346198"/>
    </source>
</evidence>
<dbReference type="Proteomes" id="UP000346198">
    <property type="component" value="Unassembled WGS sequence"/>
</dbReference>
<sequence length="60" mass="6960">MHKLRITKIDNKVVWEIDGVESFAYVESDPEKVLKGGYFAIRLMNPAMGIYDNVRVYEIP</sequence>
<evidence type="ECO:0008006" key="3">
    <source>
        <dbReference type="Google" id="ProtNLM"/>
    </source>
</evidence>
<gene>
    <name evidence="1" type="ORF">SCARR_00241</name>
</gene>
<protein>
    <recommendedName>
        <fullName evidence="3">3-keto-disaccharide hydrolase domain-containing protein</fullName>
    </recommendedName>
</protein>
<accession>A0A6C2UDF8</accession>
<evidence type="ECO:0000313" key="1">
    <source>
        <dbReference type="EMBL" id="VGO18190.1"/>
    </source>
</evidence>